<comment type="catalytic activity">
    <reaction evidence="9 10">
        <text>(S)-dihydroorotate + H2O = N-carbamoyl-L-aspartate + H(+)</text>
        <dbReference type="Rhea" id="RHEA:24296"/>
        <dbReference type="ChEBI" id="CHEBI:15377"/>
        <dbReference type="ChEBI" id="CHEBI:15378"/>
        <dbReference type="ChEBI" id="CHEBI:30864"/>
        <dbReference type="ChEBI" id="CHEBI:32814"/>
        <dbReference type="EC" id="3.5.2.3"/>
    </reaction>
</comment>
<feature type="binding site" evidence="9">
    <location>
        <position position="13"/>
    </location>
    <ligand>
        <name>Zn(2+)</name>
        <dbReference type="ChEBI" id="CHEBI:29105"/>
        <label>1</label>
    </ligand>
</feature>
<feature type="domain" description="Amidohydrolase-related" evidence="11">
    <location>
        <begin position="11"/>
        <end position="303"/>
    </location>
</feature>
<dbReference type="PANTHER" id="PTHR43137:SF1">
    <property type="entry name" value="DIHYDROOROTASE"/>
    <property type="match status" value="1"/>
</dbReference>
<dbReference type="STRING" id="561184.SAMN05216376_101182"/>
<dbReference type="PROSITE" id="PS00483">
    <property type="entry name" value="DIHYDROOROTASE_2"/>
    <property type="match status" value="1"/>
</dbReference>
<comment type="similarity">
    <text evidence="3 9 10">Belongs to the metallo-dependent hydrolases superfamily. DHOase family. Class II DHOase subfamily.</text>
</comment>
<feature type="binding site" description="via carbamate group" evidence="9">
    <location>
        <position position="99"/>
    </location>
    <ligand>
        <name>Zn(2+)</name>
        <dbReference type="ChEBI" id="CHEBI:29105"/>
        <label>1</label>
    </ligand>
</feature>
<feature type="binding site" evidence="9">
    <location>
        <position position="251"/>
    </location>
    <ligand>
        <name>substrate</name>
    </ligand>
</feature>
<evidence type="ECO:0000256" key="7">
    <source>
        <dbReference type="ARBA" id="ARBA00022833"/>
    </source>
</evidence>
<dbReference type="InterPro" id="IPR004721">
    <property type="entry name" value="DHOdimr"/>
</dbReference>
<feature type="binding site" evidence="9">
    <location>
        <begin position="15"/>
        <end position="17"/>
    </location>
    <ligand>
        <name>substrate</name>
    </ligand>
</feature>
<comment type="cofactor">
    <cofactor evidence="9 10">
        <name>Zn(2+)</name>
        <dbReference type="ChEBI" id="CHEBI:29105"/>
    </cofactor>
    <text evidence="9 10">Binds 2 Zn(2+) ions per subunit.</text>
</comment>
<dbReference type="Gene3D" id="3.20.20.140">
    <property type="entry name" value="Metal-dependent hydrolases"/>
    <property type="match status" value="1"/>
</dbReference>
<dbReference type="UniPathway" id="UPA00070">
    <property type="reaction ID" value="UER00117"/>
</dbReference>
<sequence length="344" mass="37321">MEQISIRRPDDWHLHLRDGAMLQGIAPESARDFARAIIMPNLVPPVVTGDQAAAYRDRILAALPEGADFKPLMTLYLTEETDPHDVVRAHADGIVTAVKLYPAGATTNSASGVRDFDKVRGVLEAMAEAGIPLCVHGEVVDADVDIFDREAVFIDRILDPVRRATPGLRVVMEHITTRQGADYARAGGDDLGATITTHHLVINRNAILVGGIKPHYYCLPVAKREEHRLALRAAATSGDASFFLGTDSAPHIDPLKENACGCAGCFTATNTLSILAEVFEQDGALDRLEAFTSLNGPAFYRLPPNETRVTLTKGEPVSYPDKIETGDGPVTVFNPMMPLHWRVG</sequence>
<feature type="binding site" evidence="9">
    <location>
        <position position="247"/>
    </location>
    <ligand>
        <name>Zn(2+)</name>
        <dbReference type="ChEBI" id="CHEBI:29105"/>
        <label>1</label>
    </ligand>
</feature>
<proteinExistence type="inferred from homology"/>
<evidence type="ECO:0000256" key="1">
    <source>
        <dbReference type="ARBA" id="ARBA00002368"/>
    </source>
</evidence>
<dbReference type="Proteomes" id="UP000030960">
    <property type="component" value="Unassembled WGS sequence"/>
</dbReference>
<evidence type="ECO:0000259" key="11">
    <source>
        <dbReference type="Pfam" id="PF01979"/>
    </source>
</evidence>
<feature type="binding site" evidence="9">
    <location>
        <position position="174"/>
    </location>
    <ligand>
        <name>Zn(2+)</name>
        <dbReference type="ChEBI" id="CHEBI:29105"/>
        <label>2</label>
    </ligand>
</feature>
<keyword evidence="5 9" id="KW-0479">Metal-binding</keyword>
<dbReference type="NCBIfam" id="TIGR00856">
    <property type="entry name" value="pyrC_dimer"/>
    <property type="match status" value="1"/>
</dbReference>
<dbReference type="GO" id="GO:0004151">
    <property type="term" value="F:dihydroorotase activity"/>
    <property type="evidence" value="ECO:0007669"/>
    <property type="project" value="UniProtKB-UniRule"/>
</dbReference>
<feature type="active site" evidence="9">
    <location>
        <position position="247"/>
    </location>
</feature>
<keyword evidence="6 9" id="KW-0378">Hydrolase</keyword>
<keyword evidence="8 9" id="KW-0665">Pyrimidine biosynthesis</keyword>
<dbReference type="PANTHER" id="PTHR43137">
    <property type="entry name" value="DIHYDROOROTASE"/>
    <property type="match status" value="1"/>
</dbReference>
<dbReference type="EMBL" id="JSUQ01000006">
    <property type="protein sequence ID" value="KHQ53684.1"/>
    <property type="molecule type" value="Genomic_DNA"/>
</dbReference>
<dbReference type="CDD" id="cd01294">
    <property type="entry name" value="DHOase"/>
    <property type="match status" value="1"/>
</dbReference>
<evidence type="ECO:0000256" key="3">
    <source>
        <dbReference type="ARBA" id="ARBA00005631"/>
    </source>
</evidence>
<dbReference type="Pfam" id="PF01979">
    <property type="entry name" value="Amidohydro_1"/>
    <property type="match status" value="1"/>
</dbReference>
<comment type="pathway">
    <text evidence="2 9 10">Pyrimidine metabolism; UMP biosynthesis via de novo pathway; (S)-dihydroorotate from bicarbonate: step 3/3.</text>
</comment>
<dbReference type="InterPro" id="IPR032466">
    <property type="entry name" value="Metal_Hydrolase"/>
</dbReference>
<feature type="binding site" evidence="9">
    <location>
        <position position="41"/>
    </location>
    <ligand>
        <name>substrate</name>
    </ligand>
</feature>
<dbReference type="RefSeq" id="WP_043139671.1">
    <property type="nucleotide sequence ID" value="NZ_JAHVJH010000004.1"/>
</dbReference>
<feature type="binding site" evidence="9">
    <location>
        <position position="136"/>
    </location>
    <ligand>
        <name>substrate</name>
    </ligand>
</feature>
<dbReference type="PATRIC" id="fig|1515334.3.peg.1678"/>
<dbReference type="GO" id="GO:0005829">
    <property type="term" value="C:cytosol"/>
    <property type="evidence" value="ECO:0007669"/>
    <property type="project" value="TreeGrafter"/>
</dbReference>
<dbReference type="OrthoDB" id="9808095at2"/>
<evidence type="ECO:0000313" key="12">
    <source>
        <dbReference type="EMBL" id="KHQ53684.1"/>
    </source>
</evidence>
<dbReference type="PIRSF" id="PIRSF001237">
    <property type="entry name" value="DHOdimr"/>
    <property type="match status" value="1"/>
</dbReference>
<name>A0A0B3ST97_9RHOB</name>
<organism evidence="12 13">
    <name type="scientific">Mameliella alba</name>
    <dbReference type="NCBI Taxonomy" id="561184"/>
    <lineage>
        <taxon>Bacteria</taxon>
        <taxon>Pseudomonadati</taxon>
        <taxon>Pseudomonadota</taxon>
        <taxon>Alphaproteobacteria</taxon>
        <taxon>Rhodobacterales</taxon>
        <taxon>Roseobacteraceae</taxon>
        <taxon>Mameliella</taxon>
    </lineage>
</organism>
<dbReference type="EC" id="3.5.2.3" evidence="4 9"/>
<accession>A0A225R1M8</accession>
<evidence type="ECO:0000256" key="10">
    <source>
        <dbReference type="RuleBase" id="RU003440"/>
    </source>
</evidence>
<evidence type="ECO:0000256" key="2">
    <source>
        <dbReference type="ARBA" id="ARBA00004880"/>
    </source>
</evidence>
<evidence type="ECO:0000256" key="8">
    <source>
        <dbReference type="ARBA" id="ARBA00022975"/>
    </source>
</evidence>
<comment type="function">
    <text evidence="1 9">Catalyzes the reversible cyclization of carbamoyl aspartate to dihydroorotate.</text>
</comment>
<accession>A0A0B3ST97</accession>
<evidence type="ECO:0000256" key="6">
    <source>
        <dbReference type="ARBA" id="ARBA00022801"/>
    </source>
</evidence>
<dbReference type="HAMAP" id="MF_00219">
    <property type="entry name" value="PyrC_classII"/>
    <property type="match status" value="1"/>
</dbReference>
<protein>
    <recommendedName>
        <fullName evidence="4 9">Dihydroorotase</fullName>
        <shortName evidence="9">DHOase</shortName>
        <ecNumber evidence="4 9">3.5.2.3</ecNumber>
    </recommendedName>
</protein>
<dbReference type="PROSITE" id="PS00482">
    <property type="entry name" value="DIHYDROOROTASE_1"/>
    <property type="match status" value="1"/>
</dbReference>
<dbReference type="GO" id="GO:0006207">
    <property type="term" value="P:'de novo' pyrimidine nucleobase biosynthetic process"/>
    <property type="evidence" value="ECO:0007669"/>
    <property type="project" value="TreeGrafter"/>
</dbReference>
<dbReference type="SUPFAM" id="SSF51556">
    <property type="entry name" value="Metallo-dependent hydrolases"/>
    <property type="match status" value="1"/>
</dbReference>
<dbReference type="AlphaFoldDB" id="A0A0B3ST97"/>
<feature type="binding site" evidence="9">
    <location>
        <position position="15"/>
    </location>
    <ligand>
        <name>Zn(2+)</name>
        <dbReference type="ChEBI" id="CHEBI:29105"/>
        <label>1</label>
    </ligand>
</feature>
<dbReference type="GO" id="GO:0008270">
    <property type="term" value="F:zinc ion binding"/>
    <property type="evidence" value="ECO:0007669"/>
    <property type="project" value="UniProtKB-UniRule"/>
</dbReference>
<dbReference type="InterPro" id="IPR006680">
    <property type="entry name" value="Amidohydro-rel"/>
</dbReference>
<dbReference type="GO" id="GO:0044205">
    <property type="term" value="P:'de novo' UMP biosynthetic process"/>
    <property type="evidence" value="ECO:0007669"/>
    <property type="project" value="UniProtKB-UniRule"/>
</dbReference>
<evidence type="ECO:0000256" key="9">
    <source>
        <dbReference type="HAMAP-Rule" id="MF_00219"/>
    </source>
</evidence>
<feature type="modified residue" description="N6-carboxylysine" evidence="9">
    <location>
        <position position="99"/>
    </location>
</feature>
<feature type="binding site" evidence="9">
    <location>
        <position position="263"/>
    </location>
    <ligand>
        <name>substrate</name>
    </ligand>
</feature>
<evidence type="ECO:0000313" key="13">
    <source>
        <dbReference type="Proteomes" id="UP000030960"/>
    </source>
</evidence>
<feature type="binding site" evidence="9">
    <location>
        <position position="219"/>
    </location>
    <ligand>
        <name>substrate</name>
    </ligand>
</feature>
<feature type="binding site" evidence="9">
    <location>
        <position position="136"/>
    </location>
    <ligand>
        <name>Zn(2+)</name>
        <dbReference type="ChEBI" id="CHEBI:29105"/>
        <label>2</label>
    </ligand>
</feature>
<dbReference type="InterPro" id="IPR002195">
    <property type="entry name" value="Dihydroorotase_CS"/>
</dbReference>
<comment type="caution">
    <text evidence="12">The sequence shown here is derived from an EMBL/GenBank/DDBJ whole genome shotgun (WGS) entry which is preliminary data.</text>
</comment>
<evidence type="ECO:0000256" key="5">
    <source>
        <dbReference type="ARBA" id="ARBA00022723"/>
    </source>
</evidence>
<comment type="subunit">
    <text evidence="9">Homodimer.</text>
</comment>
<reference evidence="12 13" key="1">
    <citation type="submission" date="2014-10" db="EMBL/GenBank/DDBJ databases">
        <title>Genome sequence of Ponticoccus sp. strain UMTAT08 isolated from clonal culture of toxic dinoflagellate Alexandrium tamiyavanichii.</title>
        <authorList>
            <person name="Gan H.Y."/>
            <person name="Muhd D.-D."/>
            <person name="Mohd Noor M.E."/>
            <person name="Yeong Y.S."/>
            <person name="Usup G."/>
        </authorList>
    </citation>
    <scope>NUCLEOTIDE SEQUENCE [LARGE SCALE GENOMIC DNA]</scope>
    <source>
        <strain evidence="12 13">UMTAT08</strain>
    </source>
</reference>
<keyword evidence="7 9" id="KW-0862">Zinc</keyword>
<gene>
    <name evidence="12" type="primary">pyrC_1</name>
    <name evidence="9" type="synonym">pyrC</name>
    <name evidence="12" type="ORF">OA50_01672</name>
</gene>
<keyword evidence="13" id="KW-1185">Reference proteome</keyword>
<evidence type="ECO:0000256" key="4">
    <source>
        <dbReference type="ARBA" id="ARBA00012860"/>
    </source>
</evidence>
<feature type="binding site" description="via carbamate group" evidence="9">
    <location>
        <position position="99"/>
    </location>
    <ligand>
        <name>Zn(2+)</name>
        <dbReference type="ChEBI" id="CHEBI:29105"/>
        <label>2</label>
    </ligand>
</feature>